<gene>
    <name evidence="1" type="ORF">KME25_18510</name>
</gene>
<evidence type="ECO:0000313" key="1">
    <source>
        <dbReference type="EMBL" id="MBW4546416.1"/>
    </source>
</evidence>
<dbReference type="Proteomes" id="UP000753908">
    <property type="component" value="Unassembled WGS sequence"/>
</dbReference>
<dbReference type="AlphaFoldDB" id="A0A951PNJ5"/>
<evidence type="ECO:0000313" key="2">
    <source>
        <dbReference type="Proteomes" id="UP000753908"/>
    </source>
</evidence>
<reference evidence="1" key="2">
    <citation type="journal article" date="2022" name="Microbiol. Resour. Announc.">
        <title>Metagenome Sequencing to Explore Phylogenomics of Terrestrial Cyanobacteria.</title>
        <authorList>
            <person name="Ward R.D."/>
            <person name="Stajich J.E."/>
            <person name="Johansen J.R."/>
            <person name="Huntemann M."/>
            <person name="Clum A."/>
            <person name="Foster B."/>
            <person name="Foster B."/>
            <person name="Roux S."/>
            <person name="Palaniappan K."/>
            <person name="Varghese N."/>
            <person name="Mukherjee S."/>
            <person name="Reddy T.B.K."/>
            <person name="Daum C."/>
            <person name="Copeland A."/>
            <person name="Chen I.A."/>
            <person name="Ivanova N.N."/>
            <person name="Kyrpides N.C."/>
            <person name="Shapiro N."/>
            <person name="Eloe-Fadrosh E.A."/>
            <person name="Pietrasiak N."/>
        </authorList>
    </citation>
    <scope>NUCLEOTIDE SEQUENCE</scope>
    <source>
        <strain evidence="1">CPER-KK1</strain>
    </source>
</reference>
<protein>
    <submittedName>
        <fullName evidence="1">Uncharacterized protein</fullName>
    </submittedName>
</protein>
<name>A0A951PNJ5_9CYAN</name>
<accession>A0A951PNJ5</accession>
<comment type="caution">
    <text evidence="1">The sequence shown here is derived from an EMBL/GenBank/DDBJ whole genome shotgun (WGS) entry which is preliminary data.</text>
</comment>
<organism evidence="1 2">
    <name type="scientific">Symplocastrum torsivum CPER-KK1</name>
    <dbReference type="NCBI Taxonomy" id="450513"/>
    <lineage>
        <taxon>Bacteria</taxon>
        <taxon>Bacillati</taxon>
        <taxon>Cyanobacteriota</taxon>
        <taxon>Cyanophyceae</taxon>
        <taxon>Oscillatoriophycideae</taxon>
        <taxon>Oscillatoriales</taxon>
        <taxon>Microcoleaceae</taxon>
        <taxon>Symplocastrum</taxon>
    </lineage>
</organism>
<proteinExistence type="predicted"/>
<sequence length="145" mass="16442">MSLKSFRDTLVRIFSVKECRDNKLDISSAPSEQGRLLHRLNCINLDDEESKTLQAYLTTILEARHQEKGCNSPAKEQSGCIVLEMGEPELREFASCIGENVVRSFRAVVQSDKKQNEPRKLAILGDNGLRIFQVSLQSSDRFIQQ</sequence>
<dbReference type="EMBL" id="JAHHIF010000025">
    <property type="protein sequence ID" value="MBW4546416.1"/>
    <property type="molecule type" value="Genomic_DNA"/>
</dbReference>
<reference evidence="1" key="1">
    <citation type="submission" date="2021-05" db="EMBL/GenBank/DDBJ databases">
        <authorList>
            <person name="Pietrasiak N."/>
            <person name="Ward R."/>
            <person name="Stajich J.E."/>
            <person name="Kurbessoian T."/>
        </authorList>
    </citation>
    <scope>NUCLEOTIDE SEQUENCE</scope>
    <source>
        <strain evidence="1">CPER-KK1</strain>
    </source>
</reference>